<sequence length="98" mass="11129">MLNLPMRKDGTVDVQAVRANPAIAGFRRFWPNEPDRRGHVVRTDGGWALSFQPATNGRTLFLIEMRRLLPGDEVMIERSEGGSWPFRVVDLPPVDRQS</sequence>
<protein>
    <submittedName>
        <fullName evidence="1">Uncharacterized protein</fullName>
    </submittedName>
</protein>
<name>A0A916TUU8_9SPHN</name>
<comment type="caution">
    <text evidence="1">The sequence shown here is derived from an EMBL/GenBank/DDBJ whole genome shotgun (WGS) entry which is preliminary data.</text>
</comment>
<dbReference type="EMBL" id="BMHK01000022">
    <property type="protein sequence ID" value="GGC08910.1"/>
    <property type="molecule type" value="Genomic_DNA"/>
</dbReference>
<reference evidence="1" key="1">
    <citation type="journal article" date="2014" name="Int. J. Syst. Evol. Microbiol.">
        <title>Complete genome sequence of Corynebacterium casei LMG S-19264T (=DSM 44701T), isolated from a smear-ripened cheese.</title>
        <authorList>
            <consortium name="US DOE Joint Genome Institute (JGI-PGF)"/>
            <person name="Walter F."/>
            <person name="Albersmeier A."/>
            <person name="Kalinowski J."/>
            <person name="Ruckert C."/>
        </authorList>
    </citation>
    <scope>NUCLEOTIDE SEQUENCE</scope>
    <source>
        <strain evidence="1">CGMCC 1.15095</strain>
    </source>
</reference>
<accession>A0A916TUU8</accession>
<dbReference type="Proteomes" id="UP000608154">
    <property type="component" value="Unassembled WGS sequence"/>
</dbReference>
<reference evidence="1" key="2">
    <citation type="submission" date="2020-09" db="EMBL/GenBank/DDBJ databases">
        <authorList>
            <person name="Sun Q."/>
            <person name="Zhou Y."/>
        </authorList>
    </citation>
    <scope>NUCLEOTIDE SEQUENCE</scope>
    <source>
        <strain evidence="1">CGMCC 1.15095</strain>
    </source>
</reference>
<gene>
    <name evidence="1" type="ORF">GCM10011494_29470</name>
</gene>
<evidence type="ECO:0000313" key="2">
    <source>
        <dbReference type="Proteomes" id="UP000608154"/>
    </source>
</evidence>
<dbReference type="AlphaFoldDB" id="A0A916TUU8"/>
<organism evidence="1 2">
    <name type="scientific">Novosphingobium endophyticum</name>
    <dbReference type="NCBI Taxonomy" id="1955250"/>
    <lineage>
        <taxon>Bacteria</taxon>
        <taxon>Pseudomonadati</taxon>
        <taxon>Pseudomonadota</taxon>
        <taxon>Alphaproteobacteria</taxon>
        <taxon>Sphingomonadales</taxon>
        <taxon>Sphingomonadaceae</taxon>
        <taxon>Novosphingobium</taxon>
    </lineage>
</organism>
<evidence type="ECO:0000313" key="1">
    <source>
        <dbReference type="EMBL" id="GGC08910.1"/>
    </source>
</evidence>
<keyword evidence="2" id="KW-1185">Reference proteome</keyword>
<proteinExistence type="predicted"/>